<sequence length="578" mass="65091">MNSVMAAICHRRSIDFDQLAAKHIVPSRKIPVNGVDIPMKLEQLVSDNHVWRVVSDNAEKRLYGYVVVYIDDLLIHSQEEAMHGFFNWVAAKWEVDALDVLDYDHPIRFLGMEMHWGRSQSQGPRETLLLSDEEERAIIDAEPSVLDPKCPEVKEAQRRVGELLWLVGRTRPDLQHTVSIMAARITRCPAMVNRLGERLLDYLNETKHYRLTLGQEEQEEIEELSVFTDSSFAPSGGRSQGAAAVFYGQSPLVWRSGRQQLVTLSTAESELLEAVEGATLGLSTRGLLTELLGRELSLTVWVDNSAAISLLTTSSGSWRTRHLRLRSNWVREMVANKQLAIKYVPGEKQRADLGTKPFTRERLRQLVAMWGIRDQRPTAEVRQARVAETTWLHRLLLLCQVCGSAAQKQDIRAEIPWDLYLAVIVLGIAIIGLWEGTKHCLCPREARVKTLRAASQAPRTKLTRQELKELQSLLSCDPKDLSAEKKERLWDLKEKFDETMPPECSPVPRFPTGDDDDAVSIDPVTTSSSSSASRNKQPKSKTFKDQSTQDHSFKYLGGIIFTFTVNVGACDTPAVSKG</sequence>
<reference evidence="2 3" key="1">
    <citation type="submission" date="2016-02" db="EMBL/GenBank/DDBJ databases">
        <title>Genome analysis of coral dinoflagellate symbionts highlights evolutionary adaptations to a symbiotic lifestyle.</title>
        <authorList>
            <person name="Aranda M."/>
            <person name="Li Y."/>
            <person name="Liew Y.J."/>
            <person name="Baumgarten S."/>
            <person name="Simakov O."/>
            <person name="Wilson M."/>
            <person name="Piel J."/>
            <person name="Ashoor H."/>
            <person name="Bougouffa S."/>
            <person name="Bajic V.B."/>
            <person name="Ryu T."/>
            <person name="Ravasi T."/>
            <person name="Bayer T."/>
            <person name="Micklem G."/>
            <person name="Kim H."/>
            <person name="Bhak J."/>
            <person name="Lajeunesse T.C."/>
            <person name="Voolstra C.R."/>
        </authorList>
    </citation>
    <scope>NUCLEOTIDE SEQUENCE [LARGE SCALE GENOMIC DNA]</scope>
    <source>
        <strain evidence="2 3">CCMP2467</strain>
    </source>
</reference>
<dbReference type="Proteomes" id="UP000186817">
    <property type="component" value="Unassembled WGS sequence"/>
</dbReference>
<name>A0A1Q9CE79_SYMMI</name>
<feature type="region of interest" description="Disordered" evidence="1">
    <location>
        <begin position="499"/>
        <end position="547"/>
    </location>
</feature>
<evidence type="ECO:0000256" key="1">
    <source>
        <dbReference type="SAM" id="MobiDB-lite"/>
    </source>
</evidence>
<dbReference type="CDD" id="cd09272">
    <property type="entry name" value="RNase_HI_RT_Ty1"/>
    <property type="match status" value="1"/>
</dbReference>
<dbReference type="PANTHER" id="PTHR11439">
    <property type="entry name" value="GAG-POL-RELATED RETROTRANSPOSON"/>
    <property type="match status" value="1"/>
</dbReference>
<keyword evidence="3" id="KW-1185">Reference proteome</keyword>
<evidence type="ECO:0000313" key="3">
    <source>
        <dbReference type="Proteomes" id="UP000186817"/>
    </source>
</evidence>
<proteinExistence type="predicted"/>
<gene>
    <name evidence="2" type="primary">GIP</name>
    <name evidence="2" type="ORF">AK812_SmicGene38268</name>
</gene>
<dbReference type="OrthoDB" id="414944at2759"/>
<dbReference type="GO" id="GO:0003676">
    <property type="term" value="F:nucleic acid binding"/>
    <property type="evidence" value="ECO:0007669"/>
    <property type="project" value="InterPro"/>
</dbReference>
<evidence type="ECO:0000313" key="2">
    <source>
        <dbReference type="EMBL" id="OLP81222.1"/>
    </source>
</evidence>
<protein>
    <submittedName>
        <fullName evidence="2">Copia protein</fullName>
    </submittedName>
</protein>
<accession>A0A1Q9CE79</accession>
<comment type="caution">
    <text evidence="2">The sequence shown here is derived from an EMBL/GenBank/DDBJ whole genome shotgun (WGS) entry which is preliminary data.</text>
</comment>
<dbReference type="AlphaFoldDB" id="A0A1Q9CE79"/>
<dbReference type="Gene3D" id="3.30.420.10">
    <property type="entry name" value="Ribonuclease H-like superfamily/Ribonuclease H"/>
    <property type="match status" value="1"/>
</dbReference>
<dbReference type="EMBL" id="LSRX01001301">
    <property type="protein sequence ID" value="OLP81222.1"/>
    <property type="molecule type" value="Genomic_DNA"/>
</dbReference>
<organism evidence="2 3">
    <name type="scientific">Symbiodinium microadriaticum</name>
    <name type="common">Dinoflagellate</name>
    <name type="synonym">Zooxanthella microadriatica</name>
    <dbReference type="NCBI Taxonomy" id="2951"/>
    <lineage>
        <taxon>Eukaryota</taxon>
        <taxon>Sar</taxon>
        <taxon>Alveolata</taxon>
        <taxon>Dinophyceae</taxon>
        <taxon>Suessiales</taxon>
        <taxon>Symbiodiniaceae</taxon>
        <taxon>Symbiodinium</taxon>
    </lineage>
</organism>
<dbReference type="InterPro" id="IPR036397">
    <property type="entry name" value="RNaseH_sf"/>
</dbReference>